<organism evidence="1 2">
    <name type="scientific">Hygrophoropsis aurantiaca</name>
    <dbReference type="NCBI Taxonomy" id="72124"/>
    <lineage>
        <taxon>Eukaryota</taxon>
        <taxon>Fungi</taxon>
        <taxon>Dikarya</taxon>
        <taxon>Basidiomycota</taxon>
        <taxon>Agaricomycotina</taxon>
        <taxon>Agaricomycetes</taxon>
        <taxon>Agaricomycetidae</taxon>
        <taxon>Boletales</taxon>
        <taxon>Coniophorineae</taxon>
        <taxon>Hygrophoropsidaceae</taxon>
        <taxon>Hygrophoropsis</taxon>
    </lineage>
</organism>
<evidence type="ECO:0000313" key="2">
    <source>
        <dbReference type="Proteomes" id="UP000790377"/>
    </source>
</evidence>
<protein>
    <submittedName>
        <fullName evidence="1">NADP-dependent oxidoreductase domain-containing protein</fullName>
    </submittedName>
</protein>
<evidence type="ECO:0000313" key="1">
    <source>
        <dbReference type="EMBL" id="KAH7912782.1"/>
    </source>
</evidence>
<name>A0ACB8AJP6_9AGAM</name>
<sequence>MSPRIEIVYVCCFRFDVRVRAECDDIFQGAGAFSLPVDGASSGHGRCNTIQDAQQIIDLFVRYSETNRKIDTSRIYGAGTSEQMLAKIDIQGCSIDTKVNPKPGDFAPIRLRSIFLESVEALKPHKIHTFYLHLPDRSVPIEETLRAVNDLYLEGYFEEFGLSNYNSWEVAQIVCIAQANGWIKPTVYQGLYNAVERNVEVELIPCLRTFGIRFYAYSPLASGVLTGKILTEAEMSAPGGRWDPKVSFLAGFLQGQYGPMLPAVRELKEGLDKHNIPLSEAAHRWLQHHSVLSPEHGDTVIIGASNIDQLENNLRESERGSLPEEVVTLIDAAWKNAKAHTRHYAF</sequence>
<comment type="caution">
    <text evidence="1">The sequence shown here is derived from an EMBL/GenBank/DDBJ whole genome shotgun (WGS) entry which is preliminary data.</text>
</comment>
<gene>
    <name evidence="1" type="ORF">BJ138DRAFT_1003751</name>
</gene>
<keyword evidence="2" id="KW-1185">Reference proteome</keyword>
<proteinExistence type="predicted"/>
<reference evidence="1" key="1">
    <citation type="journal article" date="2021" name="New Phytol.">
        <title>Evolutionary innovations through gain and loss of genes in the ectomycorrhizal Boletales.</title>
        <authorList>
            <person name="Wu G."/>
            <person name="Miyauchi S."/>
            <person name="Morin E."/>
            <person name="Kuo A."/>
            <person name="Drula E."/>
            <person name="Varga T."/>
            <person name="Kohler A."/>
            <person name="Feng B."/>
            <person name="Cao Y."/>
            <person name="Lipzen A."/>
            <person name="Daum C."/>
            <person name="Hundley H."/>
            <person name="Pangilinan J."/>
            <person name="Johnson J."/>
            <person name="Barry K."/>
            <person name="LaButti K."/>
            <person name="Ng V."/>
            <person name="Ahrendt S."/>
            <person name="Min B."/>
            <person name="Choi I.G."/>
            <person name="Park H."/>
            <person name="Plett J.M."/>
            <person name="Magnuson J."/>
            <person name="Spatafora J.W."/>
            <person name="Nagy L.G."/>
            <person name="Henrissat B."/>
            <person name="Grigoriev I.V."/>
            <person name="Yang Z.L."/>
            <person name="Xu J."/>
            <person name="Martin F.M."/>
        </authorList>
    </citation>
    <scope>NUCLEOTIDE SEQUENCE</scope>
    <source>
        <strain evidence="1">ATCC 28755</strain>
    </source>
</reference>
<accession>A0ACB8AJP6</accession>
<dbReference type="EMBL" id="MU267643">
    <property type="protein sequence ID" value="KAH7912782.1"/>
    <property type="molecule type" value="Genomic_DNA"/>
</dbReference>
<dbReference type="Proteomes" id="UP000790377">
    <property type="component" value="Unassembled WGS sequence"/>
</dbReference>